<feature type="active site" description="Schiff-base intermediate with substrate" evidence="5">
    <location>
        <position position="153"/>
    </location>
</feature>
<accession>A0A511RLD7</accession>
<dbReference type="RefSeq" id="WP_147148237.1">
    <property type="nucleotide sequence ID" value="NZ_BJXN01000014.1"/>
</dbReference>
<evidence type="ECO:0000256" key="5">
    <source>
        <dbReference type="PIRSR" id="PIRSR001365-1"/>
    </source>
</evidence>
<dbReference type="InterPro" id="IPR020625">
    <property type="entry name" value="Schiff_base-form_aldolases_AS"/>
</dbReference>
<keyword evidence="2 4" id="KW-0456">Lyase</keyword>
<dbReference type="PIRSF" id="PIRSF001365">
    <property type="entry name" value="DHDPS"/>
    <property type="match status" value="1"/>
</dbReference>
<protein>
    <submittedName>
        <fullName evidence="7">Dihydrodipicolinate synthase family protein</fullName>
    </submittedName>
</protein>
<evidence type="ECO:0000256" key="4">
    <source>
        <dbReference type="PIRNR" id="PIRNR001365"/>
    </source>
</evidence>
<proteinExistence type="inferred from homology"/>
<reference evidence="7 8" key="1">
    <citation type="submission" date="2019-07" db="EMBL/GenBank/DDBJ databases">
        <title>Whole genome shotgun sequence of Oceanithermus desulfurans NBRC 100063.</title>
        <authorList>
            <person name="Hosoyama A."/>
            <person name="Uohara A."/>
            <person name="Ohji S."/>
            <person name="Ichikawa N."/>
        </authorList>
    </citation>
    <scope>NUCLEOTIDE SEQUENCE [LARGE SCALE GENOMIC DNA]</scope>
    <source>
        <strain evidence="7 8">NBRC 100063</strain>
    </source>
</reference>
<feature type="binding site" evidence="6">
    <location>
        <position position="194"/>
    </location>
    <ligand>
        <name>pyruvate</name>
        <dbReference type="ChEBI" id="CHEBI:15361"/>
    </ligand>
</feature>
<evidence type="ECO:0000256" key="1">
    <source>
        <dbReference type="ARBA" id="ARBA00007592"/>
    </source>
</evidence>
<dbReference type="AlphaFoldDB" id="A0A511RLD7"/>
<gene>
    <name evidence="7" type="ORF">ODE01S_19070</name>
</gene>
<evidence type="ECO:0000313" key="8">
    <source>
        <dbReference type="Proteomes" id="UP000321827"/>
    </source>
</evidence>
<dbReference type="PANTHER" id="PTHR12128:SF66">
    <property type="entry name" value="4-HYDROXY-2-OXOGLUTARATE ALDOLASE, MITOCHONDRIAL"/>
    <property type="match status" value="1"/>
</dbReference>
<dbReference type="SMART" id="SM01130">
    <property type="entry name" value="DHDPS"/>
    <property type="match status" value="1"/>
</dbReference>
<evidence type="ECO:0000256" key="6">
    <source>
        <dbReference type="PIRSR" id="PIRSR001365-2"/>
    </source>
</evidence>
<comment type="caution">
    <text evidence="7">The sequence shown here is derived from an EMBL/GenBank/DDBJ whole genome shotgun (WGS) entry which is preliminary data.</text>
</comment>
<sequence length="282" mass="30233">MIVPALITPFDAAGRPDAGALQALIDRLTPQVDGFLVLGSTGEAVTLAPDERAALLQRLDVGKPLWVGVGDESLALARRHAEAAVAGGAERLLAMPPRFYDRALDTRAFQVYFEGLTELGEVWLYHVPVFTRANFPVEVVAELARHPRIVGIKDSSGEMARLEHYRRFAPGLRVFTGSGTTLPAAVASGAEGAILAVGNLAPRLFARVLEDARAGRFGARLASLAYETAALFGRGGVTLLKQALRHLGLPAGVPRAPLPETSPLWPEAERLLARLQEEGWLL</sequence>
<comment type="similarity">
    <text evidence="1 4">Belongs to the DapA family.</text>
</comment>
<dbReference type="PANTHER" id="PTHR12128">
    <property type="entry name" value="DIHYDRODIPICOLINATE SYNTHASE"/>
    <property type="match status" value="1"/>
</dbReference>
<evidence type="ECO:0000256" key="2">
    <source>
        <dbReference type="ARBA" id="ARBA00023239"/>
    </source>
</evidence>
<dbReference type="OrthoDB" id="9782828at2"/>
<evidence type="ECO:0000256" key="3">
    <source>
        <dbReference type="ARBA" id="ARBA00023270"/>
    </source>
</evidence>
<evidence type="ECO:0000313" key="7">
    <source>
        <dbReference type="EMBL" id="GEM90473.1"/>
    </source>
</evidence>
<dbReference type="CDD" id="cd00408">
    <property type="entry name" value="DHDPS-like"/>
    <property type="match status" value="1"/>
</dbReference>
<dbReference type="GO" id="GO:0044281">
    <property type="term" value="P:small molecule metabolic process"/>
    <property type="evidence" value="ECO:0007669"/>
    <property type="project" value="UniProtKB-ARBA"/>
</dbReference>
<dbReference type="PROSITE" id="PS00666">
    <property type="entry name" value="DHDPS_2"/>
    <property type="match status" value="1"/>
</dbReference>
<feature type="binding site" evidence="6">
    <location>
        <position position="41"/>
    </location>
    <ligand>
        <name>pyruvate</name>
        <dbReference type="ChEBI" id="CHEBI:15361"/>
    </ligand>
</feature>
<dbReference type="InterPro" id="IPR013785">
    <property type="entry name" value="Aldolase_TIM"/>
</dbReference>
<dbReference type="EMBL" id="BJXN01000014">
    <property type="protein sequence ID" value="GEM90473.1"/>
    <property type="molecule type" value="Genomic_DNA"/>
</dbReference>
<keyword evidence="3" id="KW-0704">Schiff base</keyword>
<dbReference type="GO" id="GO:0008840">
    <property type="term" value="F:4-hydroxy-tetrahydrodipicolinate synthase activity"/>
    <property type="evidence" value="ECO:0007669"/>
    <property type="project" value="TreeGrafter"/>
</dbReference>
<dbReference type="Gene3D" id="3.20.20.70">
    <property type="entry name" value="Aldolase class I"/>
    <property type="match status" value="1"/>
</dbReference>
<dbReference type="InterPro" id="IPR002220">
    <property type="entry name" value="DapA-like"/>
</dbReference>
<organism evidence="7 8">
    <name type="scientific">Oceanithermus desulfurans NBRC 100063</name>
    <dbReference type="NCBI Taxonomy" id="1227550"/>
    <lineage>
        <taxon>Bacteria</taxon>
        <taxon>Thermotogati</taxon>
        <taxon>Deinococcota</taxon>
        <taxon>Deinococci</taxon>
        <taxon>Thermales</taxon>
        <taxon>Thermaceae</taxon>
        <taxon>Oceanithermus</taxon>
    </lineage>
</organism>
<dbReference type="SUPFAM" id="SSF51569">
    <property type="entry name" value="Aldolase"/>
    <property type="match status" value="1"/>
</dbReference>
<dbReference type="Pfam" id="PF00701">
    <property type="entry name" value="DHDPS"/>
    <property type="match status" value="1"/>
</dbReference>
<dbReference type="Proteomes" id="UP000321827">
    <property type="component" value="Unassembled WGS sequence"/>
</dbReference>
<feature type="active site" description="Proton donor/acceptor" evidence="5">
    <location>
        <position position="125"/>
    </location>
</feature>
<name>A0A511RLD7_9DEIN</name>